<dbReference type="HOGENOM" id="CLU_2274188_0_0_10"/>
<keyword evidence="1" id="KW-0472">Membrane</keyword>
<sequence>MTWIKFISWLTGLYVFYYVLNIAWDLLRSKQTGDKETGPELHFEEAVAPRLVAPAATDDKSPAPPKKGTTEVAASAYGGVPVRDLFQLARLELIAYNQSVTF</sequence>
<dbReference type="AlphaFoldDB" id="H1Y3W6"/>
<evidence type="ECO:0000313" key="2">
    <source>
        <dbReference type="EMBL" id="EHQ30911.1"/>
    </source>
</evidence>
<evidence type="ECO:0000256" key="1">
    <source>
        <dbReference type="SAM" id="Phobius"/>
    </source>
</evidence>
<keyword evidence="3" id="KW-1185">Reference proteome</keyword>
<dbReference type="RefSeq" id="WP_008512977.1">
    <property type="nucleotide sequence ID" value="NZ_CM001403.1"/>
</dbReference>
<dbReference type="OrthoDB" id="767471at2"/>
<feature type="transmembrane region" description="Helical" evidence="1">
    <location>
        <begin position="6"/>
        <end position="27"/>
    </location>
</feature>
<proteinExistence type="predicted"/>
<gene>
    <name evidence="2" type="ORF">Mucpa_6862</name>
</gene>
<accession>H1Y3W6</accession>
<protein>
    <submittedName>
        <fullName evidence="2">Uncharacterized protein</fullName>
    </submittedName>
</protein>
<reference evidence="2" key="1">
    <citation type="submission" date="2011-09" db="EMBL/GenBank/DDBJ databases">
        <title>The permanent draft genome of Mucilaginibacter paludis DSM 18603.</title>
        <authorList>
            <consortium name="US DOE Joint Genome Institute (JGI-PGF)"/>
            <person name="Lucas S."/>
            <person name="Han J."/>
            <person name="Lapidus A."/>
            <person name="Bruce D."/>
            <person name="Goodwin L."/>
            <person name="Pitluck S."/>
            <person name="Peters L."/>
            <person name="Kyrpides N."/>
            <person name="Mavromatis K."/>
            <person name="Ivanova N."/>
            <person name="Mikhailova N."/>
            <person name="Held B."/>
            <person name="Detter J.C."/>
            <person name="Tapia R."/>
            <person name="Han C."/>
            <person name="Land M."/>
            <person name="Hauser L."/>
            <person name="Markowitz V."/>
            <person name="Cheng J.-F."/>
            <person name="Hugenholtz P."/>
            <person name="Woyke T."/>
            <person name="Wu D."/>
            <person name="Tindall B."/>
            <person name="Brambilla E."/>
            <person name="Klenk H.-P."/>
            <person name="Eisen J.A."/>
        </authorList>
    </citation>
    <scope>NUCLEOTIDE SEQUENCE [LARGE SCALE GENOMIC DNA]</scope>
    <source>
        <strain evidence="2">DSM 18603</strain>
    </source>
</reference>
<dbReference type="Proteomes" id="UP000002774">
    <property type="component" value="Chromosome"/>
</dbReference>
<keyword evidence="1" id="KW-0812">Transmembrane</keyword>
<evidence type="ECO:0000313" key="3">
    <source>
        <dbReference type="Proteomes" id="UP000002774"/>
    </source>
</evidence>
<dbReference type="STRING" id="714943.Mucpa_6862"/>
<dbReference type="EMBL" id="CM001403">
    <property type="protein sequence ID" value="EHQ30911.1"/>
    <property type="molecule type" value="Genomic_DNA"/>
</dbReference>
<name>H1Y3W6_9SPHI</name>
<organism evidence="2 3">
    <name type="scientific">Mucilaginibacter paludis DSM 18603</name>
    <dbReference type="NCBI Taxonomy" id="714943"/>
    <lineage>
        <taxon>Bacteria</taxon>
        <taxon>Pseudomonadati</taxon>
        <taxon>Bacteroidota</taxon>
        <taxon>Sphingobacteriia</taxon>
        <taxon>Sphingobacteriales</taxon>
        <taxon>Sphingobacteriaceae</taxon>
        <taxon>Mucilaginibacter</taxon>
    </lineage>
</organism>
<keyword evidence="1" id="KW-1133">Transmembrane helix</keyword>